<dbReference type="InterPro" id="IPR011066">
    <property type="entry name" value="MscS_channel_C_sf"/>
</dbReference>
<dbReference type="Proteomes" id="UP000199150">
    <property type="component" value="Unassembled WGS sequence"/>
</dbReference>
<dbReference type="Pfam" id="PF21088">
    <property type="entry name" value="MS_channel_1st"/>
    <property type="match status" value="1"/>
</dbReference>
<dbReference type="InterPro" id="IPR045275">
    <property type="entry name" value="MscS_archaea/bacteria_type"/>
</dbReference>
<dbReference type="PROSITE" id="PS01246">
    <property type="entry name" value="UPF0003"/>
    <property type="match status" value="1"/>
</dbReference>
<dbReference type="STRING" id="260084.SAMN02927928_1046"/>
<keyword evidence="7" id="KW-0997">Cell inner membrane</keyword>
<dbReference type="GO" id="GO:0008381">
    <property type="term" value="F:mechanosensitive monoatomic ion channel activity"/>
    <property type="evidence" value="ECO:0007669"/>
    <property type="project" value="InterPro"/>
</dbReference>
<evidence type="ECO:0000256" key="6">
    <source>
        <dbReference type="ARBA" id="ARBA00023136"/>
    </source>
</evidence>
<dbReference type="SUPFAM" id="SSF82861">
    <property type="entry name" value="Mechanosensitive channel protein MscS (YggB), transmembrane region"/>
    <property type="match status" value="1"/>
</dbReference>
<sequence length="290" mass="31389">MAGNGFNLGPLQPFWDEVVRDAGIVWAKLGEHPDMMANIGWAAAIFAITLMLSGMASDAVKRASRRLVHKDGDRTLLEFFSQVVRWIVLAVGLVAVLNRLGVQTASLLTVLGAASLAIGLALQGTLGNVAAGLMILFNKPYRIGDTVHIGEVKGTVHRLGLFATEINNADNIRVFVPNTKVFSNEIYNVTTNSALKIEVLVDVAYHTDLNQALDILRDVALKQPERLSTHDPVIGFTQFAASGITARVFLWVMPAHGISARTSLMIDIKKAFDAAGIEIPFPHQVEISKA</sequence>
<dbReference type="OrthoDB" id="9814206at2"/>
<dbReference type="SUPFAM" id="SSF82689">
    <property type="entry name" value="Mechanosensitive channel protein MscS (YggB), C-terminal domain"/>
    <property type="match status" value="1"/>
</dbReference>
<feature type="transmembrane region" description="Helical" evidence="7">
    <location>
        <begin position="35"/>
        <end position="55"/>
    </location>
</feature>
<dbReference type="Gene3D" id="2.30.30.60">
    <property type="match status" value="1"/>
</dbReference>
<dbReference type="InterPro" id="IPR011014">
    <property type="entry name" value="MscS_channel_TM-2"/>
</dbReference>
<dbReference type="GO" id="GO:0005886">
    <property type="term" value="C:plasma membrane"/>
    <property type="evidence" value="ECO:0007669"/>
    <property type="project" value="UniProtKB-SubCell"/>
</dbReference>
<dbReference type="PANTHER" id="PTHR30221:SF8">
    <property type="entry name" value="SMALL-CONDUCTANCE MECHANOSENSITIVE CHANNEL"/>
    <property type="match status" value="1"/>
</dbReference>
<reference evidence="12" key="1">
    <citation type="submission" date="2016-10" db="EMBL/GenBank/DDBJ databases">
        <authorList>
            <person name="Varghese N."/>
            <person name="Submissions S."/>
        </authorList>
    </citation>
    <scope>NUCLEOTIDE SEQUENCE [LARGE SCALE GENOMIC DNA]</scope>
    <source>
        <strain evidence="12">CGMCC 1.3431</strain>
    </source>
</reference>
<comment type="caution">
    <text evidence="7">Lacks conserved residue(s) required for the propagation of feature annotation.</text>
</comment>
<dbReference type="Gene3D" id="3.30.70.100">
    <property type="match status" value="1"/>
</dbReference>
<dbReference type="InterPro" id="IPR049278">
    <property type="entry name" value="MS_channel_C"/>
</dbReference>
<comment type="subunit">
    <text evidence="7">Homoheptamer.</text>
</comment>
<dbReference type="AlphaFoldDB" id="A0A1G4QBA7"/>
<dbReference type="Pfam" id="PF00924">
    <property type="entry name" value="MS_channel_2nd"/>
    <property type="match status" value="1"/>
</dbReference>
<feature type="domain" description="Mechanosensitive ion channel transmembrane helices 2/3" evidence="10">
    <location>
        <begin position="83"/>
        <end position="123"/>
    </location>
</feature>
<keyword evidence="7" id="KW-0406">Ion transport</keyword>
<proteinExistence type="inferred from homology"/>
<dbReference type="EMBL" id="FMTS01000001">
    <property type="protein sequence ID" value="SCW41429.1"/>
    <property type="molecule type" value="Genomic_DNA"/>
</dbReference>
<feature type="domain" description="Mechanosensitive ion channel MscS" evidence="8">
    <location>
        <begin position="125"/>
        <end position="190"/>
    </location>
</feature>
<keyword evidence="3" id="KW-1003">Cell membrane</keyword>
<comment type="function">
    <text evidence="7">Mechanosensitive channel that participates in the regulation of osmotic pressure changes within the cell, opening in response to stretch forces in the membrane lipid bilayer, without the need for other proteins. Contributes to normal resistance to hypoosmotic shock. Forms an ion channel of 1.0 nanosiemens conductance with a slight preference for anions.</text>
</comment>
<comment type="subcellular location">
    <subcellularLocation>
        <location evidence="7">Cell inner membrane</location>
        <topology evidence="7">Multi-pass membrane protein</topology>
    </subcellularLocation>
    <subcellularLocation>
        <location evidence="1">Cell membrane</location>
        <topology evidence="1">Multi-pass membrane protein</topology>
    </subcellularLocation>
</comment>
<dbReference type="PANTHER" id="PTHR30221">
    <property type="entry name" value="SMALL-CONDUCTANCE MECHANOSENSITIVE CHANNEL"/>
    <property type="match status" value="1"/>
</dbReference>
<evidence type="ECO:0000259" key="9">
    <source>
        <dbReference type="Pfam" id="PF21082"/>
    </source>
</evidence>
<feature type="domain" description="Mechanosensitive ion channel MscS C-terminal" evidence="9">
    <location>
        <begin position="198"/>
        <end position="279"/>
    </location>
</feature>
<name>A0A1G4QBA7_9CAUL</name>
<dbReference type="InterPro" id="IPR010920">
    <property type="entry name" value="LSM_dom_sf"/>
</dbReference>
<organism evidence="11 12">
    <name type="scientific">Asticcacaulis taihuensis</name>
    <dbReference type="NCBI Taxonomy" id="260084"/>
    <lineage>
        <taxon>Bacteria</taxon>
        <taxon>Pseudomonadati</taxon>
        <taxon>Pseudomonadota</taxon>
        <taxon>Alphaproteobacteria</taxon>
        <taxon>Caulobacterales</taxon>
        <taxon>Caulobacteraceae</taxon>
        <taxon>Asticcacaulis</taxon>
    </lineage>
</organism>
<evidence type="ECO:0000256" key="3">
    <source>
        <dbReference type="ARBA" id="ARBA00022475"/>
    </source>
</evidence>
<dbReference type="Gene3D" id="1.10.287.1260">
    <property type="match status" value="1"/>
</dbReference>
<dbReference type="InterPro" id="IPR006685">
    <property type="entry name" value="MscS_channel_2nd"/>
</dbReference>
<dbReference type="SUPFAM" id="SSF50182">
    <property type="entry name" value="Sm-like ribonucleoproteins"/>
    <property type="match status" value="1"/>
</dbReference>
<feature type="transmembrane region" description="Helical" evidence="7">
    <location>
        <begin position="109"/>
        <end position="137"/>
    </location>
</feature>
<keyword evidence="5 7" id="KW-1133">Transmembrane helix</keyword>
<keyword evidence="6 7" id="KW-0472">Membrane</keyword>
<dbReference type="InterPro" id="IPR049142">
    <property type="entry name" value="MS_channel_1st"/>
</dbReference>
<gene>
    <name evidence="11" type="ORF">SAMN02927928_1046</name>
</gene>
<evidence type="ECO:0000313" key="11">
    <source>
        <dbReference type="EMBL" id="SCW41429.1"/>
    </source>
</evidence>
<keyword evidence="7" id="KW-0813">Transport</keyword>
<evidence type="ECO:0000256" key="1">
    <source>
        <dbReference type="ARBA" id="ARBA00004651"/>
    </source>
</evidence>
<accession>A0A1G4QBA7</accession>
<evidence type="ECO:0000256" key="4">
    <source>
        <dbReference type="ARBA" id="ARBA00022692"/>
    </source>
</evidence>
<evidence type="ECO:0000256" key="2">
    <source>
        <dbReference type="ARBA" id="ARBA00008017"/>
    </source>
</evidence>
<dbReference type="Pfam" id="PF21082">
    <property type="entry name" value="MS_channel_3rd"/>
    <property type="match status" value="1"/>
</dbReference>
<evidence type="ECO:0000256" key="7">
    <source>
        <dbReference type="RuleBase" id="RU369025"/>
    </source>
</evidence>
<evidence type="ECO:0000256" key="5">
    <source>
        <dbReference type="ARBA" id="ARBA00022989"/>
    </source>
</evidence>
<keyword evidence="4 7" id="KW-0812">Transmembrane</keyword>
<evidence type="ECO:0000259" key="10">
    <source>
        <dbReference type="Pfam" id="PF21088"/>
    </source>
</evidence>
<protein>
    <recommendedName>
        <fullName evidence="7">Small-conductance mechanosensitive channel</fullName>
    </recommendedName>
</protein>
<evidence type="ECO:0000259" key="8">
    <source>
        <dbReference type="Pfam" id="PF00924"/>
    </source>
</evidence>
<comment type="similarity">
    <text evidence="2 7">Belongs to the MscS (TC 1.A.23) family.</text>
</comment>
<dbReference type="InterPro" id="IPR023408">
    <property type="entry name" value="MscS_beta-dom_sf"/>
</dbReference>
<feature type="transmembrane region" description="Helical" evidence="7">
    <location>
        <begin position="76"/>
        <end position="97"/>
    </location>
</feature>
<keyword evidence="12" id="KW-1185">Reference proteome</keyword>
<keyword evidence="7" id="KW-0407">Ion channel</keyword>
<dbReference type="InterPro" id="IPR006686">
    <property type="entry name" value="MscS_channel_CS"/>
</dbReference>
<dbReference type="RefSeq" id="WP_090644472.1">
    <property type="nucleotide sequence ID" value="NZ_CBCRYE010000001.1"/>
</dbReference>
<evidence type="ECO:0000313" key="12">
    <source>
        <dbReference type="Proteomes" id="UP000199150"/>
    </source>
</evidence>